<dbReference type="Proteomes" id="UP000831947">
    <property type="component" value="Chromosome"/>
</dbReference>
<keyword evidence="5 7" id="KW-0067">ATP-binding</keyword>
<dbReference type="PANTHER" id="PTHR21087">
    <property type="entry name" value="SHIKIMATE KINASE"/>
    <property type="match status" value="1"/>
</dbReference>
<evidence type="ECO:0000256" key="3">
    <source>
        <dbReference type="ARBA" id="ARBA00022741"/>
    </source>
</evidence>
<evidence type="ECO:0000256" key="2">
    <source>
        <dbReference type="ARBA" id="ARBA00022679"/>
    </source>
</evidence>
<evidence type="ECO:0000313" key="9">
    <source>
        <dbReference type="Proteomes" id="UP000831947"/>
    </source>
</evidence>
<feature type="binding site" evidence="7">
    <location>
        <position position="132"/>
    </location>
    <ligand>
        <name>substrate</name>
    </ligand>
</feature>
<feature type="binding site" evidence="7">
    <location>
        <begin position="10"/>
        <end position="15"/>
    </location>
    <ligand>
        <name>ATP</name>
        <dbReference type="ChEBI" id="CHEBI:30616"/>
    </ligand>
</feature>
<comment type="subcellular location">
    <subcellularLocation>
        <location evidence="7">Cytoplasm</location>
    </subcellularLocation>
</comment>
<keyword evidence="3 7" id="KW-0547">Nucleotide-binding</keyword>
<keyword evidence="7" id="KW-0963">Cytoplasm</keyword>
<feature type="binding site" evidence="7">
    <location>
        <position position="77"/>
    </location>
    <ligand>
        <name>substrate</name>
    </ligand>
</feature>
<accession>A0ABY4PE47</accession>
<dbReference type="HAMAP" id="MF_00109">
    <property type="entry name" value="Shikimate_kinase"/>
    <property type="match status" value="1"/>
</dbReference>
<dbReference type="EC" id="2.7.1.71" evidence="7"/>
<evidence type="ECO:0000256" key="5">
    <source>
        <dbReference type="ARBA" id="ARBA00022840"/>
    </source>
</evidence>
<dbReference type="PRINTS" id="PR01100">
    <property type="entry name" value="SHIKIMTKNASE"/>
</dbReference>
<keyword evidence="6 7" id="KW-0057">Aromatic amino acid biosynthesis</keyword>
<comment type="caution">
    <text evidence="7">Lacks conserved residue(s) required for the propagation of feature annotation.</text>
</comment>
<organism evidence="8 9">
    <name type="scientific">Bombilactobacillus thymidiniphilus</name>
    <dbReference type="NCBI Taxonomy" id="2923363"/>
    <lineage>
        <taxon>Bacteria</taxon>
        <taxon>Bacillati</taxon>
        <taxon>Bacillota</taxon>
        <taxon>Bacilli</taxon>
        <taxon>Lactobacillales</taxon>
        <taxon>Lactobacillaceae</taxon>
        <taxon>Bombilactobacillus</taxon>
    </lineage>
</organism>
<reference evidence="8 9" key="1">
    <citation type="journal article" date="2022" name="Int. J. Syst. Evol. Microbiol.">
        <title>Apilactobacillus apisilvae sp. nov., Nicolia spurrieriana gen. nov. sp. nov., Bombilactobacillus folatiphilus sp. nov. and Bombilactobacillus thymidiniphilus sp. nov., four new lactic acid bacterial isolates from stingless bees Tetragonula carbonaria and Austroplebeia australis.</title>
        <authorList>
            <person name="Oliphant S.A."/>
            <person name="Watson-Haigh N.S."/>
            <person name="Sumby K.M."/>
            <person name="Gardner J."/>
            <person name="Groom S."/>
            <person name="Jiranek V."/>
        </authorList>
    </citation>
    <scope>NUCLEOTIDE SEQUENCE [LARGE SCALE GENOMIC DNA]</scope>
    <source>
        <strain evidence="8 9">SG4_A1</strain>
    </source>
</reference>
<feature type="binding site" evidence="7">
    <location>
        <position position="32"/>
    </location>
    <ligand>
        <name>substrate</name>
    </ligand>
</feature>
<proteinExistence type="inferred from homology"/>
<keyword evidence="2 7" id="KW-0808">Transferase</keyword>
<dbReference type="SUPFAM" id="SSF52540">
    <property type="entry name" value="P-loop containing nucleoside triphosphate hydrolases"/>
    <property type="match status" value="1"/>
</dbReference>
<dbReference type="GO" id="GO:0016301">
    <property type="term" value="F:kinase activity"/>
    <property type="evidence" value="ECO:0007669"/>
    <property type="project" value="UniProtKB-KW"/>
</dbReference>
<feature type="binding site" evidence="7">
    <location>
        <position position="14"/>
    </location>
    <ligand>
        <name>Mg(2+)</name>
        <dbReference type="ChEBI" id="CHEBI:18420"/>
    </ligand>
</feature>
<dbReference type="InterPro" id="IPR027417">
    <property type="entry name" value="P-loop_NTPase"/>
</dbReference>
<evidence type="ECO:0000256" key="1">
    <source>
        <dbReference type="ARBA" id="ARBA00022605"/>
    </source>
</evidence>
<keyword evidence="9" id="KW-1185">Reference proteome</keyword>
<dbReference type="Pfam" id="PF01202">
    <property type="entry name" value="SKI"/>
    <property type="match status" value="1"/>
</dbReference>
<dbReference type="InterPro" id="IPR000623">
    <property type="entry name" value="Shikimate_kinase/TSH1"/>
</dbReference>
<sequence>MKIILDGFMGSGKTTIGQLLATELQLSFWDLDHLISATAQKSISAIFQDSGEKYFRSLETKALKEVLPKNGVLALGGGTSSLQENRQLLQKDSASVILLEAQNTTLWQRINATATRPLAKSQAQITALKRQRQAYYEQMADLIITTDHCFPKQVVQQIKNTLVI</sequence>
<dbReference type="InterPro" id="IPR031322">
    <property type="entry name" value="Shikimate/glucono_kinase"/>
</dbReference>
<dbReference type="Gene3D" id="3.40.50.300">
    <property type="entry name" value="P-loop containing nucleotide triphosphate hydrolases"/>
    <property type="match status" value="1"/>
</dbReference>
<feature type="binding site" evidence="7">
    <location>
        <position position="116"/>
    </location>
    <ligand>
        <name>ATP</name>
        <dbReference type="ChEBI" id="CHEBI:30616"/>
    </ligand>
</feature>
<gene>
    <name evidence="7" type="primary">aroK</name>
    <name evidence="8" type="ORF">MOO47_01840</name>
</gene>
<name>A0ABY4PE47_9LACO</name>
<comment type="catalytic activity">
    <reaction evidence="7">
        <text>shikimate + ATP = 3-phosphoshikimate + ADP + H(+)</text>
        <dbReference type="Rhea" id="RHEA:13121"/>
        <dbReference type="ChEBI" id="CHEBI:15378"/>
        <dbReference type="ChEBI" id="CHEBI:30616"/>
        <dbReference type="ChEBI" id="CHEBI:36208"/>
        <dbReference type="ChEBI" id="CHEBI:145989"/>
        <dbReference type="ChEBI" id="CHEBI:456216"/>
        <dbReference type="EC" id="2.7.1.71"/>
    </reaction>
</comment>
<comment type="subunit">
    <text evidence="7">Monomer.</text>
</comment>
<comment type="function">
    <text evidence="7">Catalyzes the specific phosphorylation of the 3-hydroxyl group of shikimic acid using ATP as a cosubstrate.</text>
</comment>
<evidence type="ECO:0000256" key="4">
    <source>
        <dbReference type="ARBA" id="ARBA00022777"/>
    </source>
</evidence>
<feature type="binding site" evidence="7">
    <location>
        <position position="56"/>
    </location>
    <ligand>
        <name>substrate</name>
    </ligand>
</feature>
<keyword evidence="1 7" id="KW-0028">Amino-acid biosynthesis</keyword>
<evidence type="ECO:0000313" key="8">
    <source>
        <dbReference type="EMBL" id="UQS83954.1"/>
    </source>
</evidence>
<keyword evidence="7" id="KW-0479">Metal-binding</keyword>
<evidence type="ECO:0000256" key="6">
    <source>
        <dbReference type="ARBA" id="ARBA00023141"/>
    </source>
</evidence>
<comment type="pathway">
    <text evidence="7">Metabolic intermediate biosynthesis; chorismate biosynthesis; chorismate from D-erythrose 4-phosphate and phosphoenolpyruvate: step 5/7.</text>
</comment>
<comment type="similarity">
    <text evidence="7">Belongs to the shikimate kinase family.</text>
</comment>
<dbReference type="PANTHER" id="PTHR21087:SF16">
    <property type="entry name" value="SHIKIMATE KINASE 1, CHLOROPLASTIC"/>
    <property type="match status" value="1"/>
</dbReference>
<keyword evidence="7" id="KW-0460">Magnesium</keyword>
<evidence type="ECO:0000256" key="7">
    <source>
        <dbReference type="HAMAP-Rule" id="MF_00109"/>
    </source>
</evidence>
<comment type="cofactor">
    <cofactor evidence="7">
        <name>Mg(2+)</name>
        <dbReference type="ChEBI" id="CHEBI:18420"/>
    </cofactor>
    <text evidence="7">Binds 1 Mg(2+) ion per subunit.</text>
</comment>
<dbReference type="RefSeq" id="WP_249513139.1">
    <property type="nucleotide sequence ID" value="NZ_CP093365.1"/>
</dbReference>
<protein>
    <recommendedName>
        <fullName evidence="7">Shikimate kinase</fullName>
        <shortName evidence="7">SK</shortName>
        <ecNumber evidence="7">2.7.1.71</ecNumber>
    </recommendedName>
</protein>
<dbReference type="CDD" id="cd00464">
    <property type="entry name" value="SK"/>
    <property type="match status" value="1"/>
</dbReference>
<dbReference type="EMBL" id="CP093365">
    <property type="protein sequence ID" value="UQS83954.1"/>
    <property type="molecule type" value="Genomic_DNA"/>
</dbReference>
<keyword evidence="4 7" id="KW-0418">Kinase</keyword>